<evidence type="ECO:0000256" key="1">
    <source>
        <dbReference type="SAM" id="SignalP"/>
    </source>
</evidence>
<sequence>MKKQLLLMSILTTVTTMWTGTAQAQTKYDLYIAGTQVTSDNCNDLSKIKGVTGKVKYDNATKTLTLDNATISNTADEDYNGSGVGIDNKTDGLTIHLIGNNTVTSEKSVGVWNADGKTLTFTNDGSLKVKGSTASSDAYYQSGIFNYGTITVNNCTIEATGGAVGIAFGHWKFDNCNVRAKGGGKSEDVYIGSISYMWGKQPEFKGCAITAPAGNYWEKIEAGDDNFYSLFGTGEKVITDWVTITKGATGIDKSTTDTAIKDNRGIYTLQGVRLSDKFESLPKNIYIVNGQKVVKK</sequence>
<organism evidence="2 3">
    <name type="scientific">Prevotella nigrescens</name>
    <dbReference type="NCBI Taxonomy" id="28133"/>
    <lineage>
        <taxon>Bacteria</taxon>
        <taxon>Pseudomonadati</taxon>
        <taxon>Bacteroidota</taxon>
        <taxon>Bacteroidia</taxon>
        <taxon>Bacteroidales</taxon>
        <taxon>Prevotellaceae</taxon>
        <taxon>Prevotella</taxon>
    </lineage>
</organism>
<dbReference type="Gene3D" id="2.160.20.20">
    <property type="match status" value="1"/>
</dbReference>
<dbReference type="Proteomes" id="UP000787419">
    <property type="component" value="Unassembled WGS sequence"/>
</dbReference>
<name>A0A9D5WY41_9BACT</name>
<keyword evidence="2" id="KW-0689">Ribosomal protein</keyword>
<feature type="chain" id="PRO_5039546318" evidence="1">
    <location>
        <begin position="25"/>
        <end position="296"/>
    </location>
</feature>
<evidence type="ECO:0000313" key="3">
    <source>
        <dbReference type="Proteomes" id="UP000787419"/>
    </source>
</evidence>
<gene>
    <name evidence="2" type="ORF">HXN55_06325</name>
</gene>
<comment type="caution">
    <text evidence="2">The sequence shown here is derived from an EMBL/GenBank/DDBJ whole genome shotgun (WGS) entry which is preliminary data.</text>
</comment>
<evidence type="ECO:0000313" key="2">
    <source>
        <dbReference type="EMBL" id="MBF1446980.1"/>
    </source>
</evidence>
<reference evidence="2" key="1">
    <citation type="submission" date="2020-04" db="EMBL/GenBank/DDBJ databases">
        <title>Deep metagenomics examines the oral microbiome during advanced dental caries in children, revealing novel taxa and co-occurrences with host molecules.</title>
        <authorList>
            <person name="Baker J.L."/>
            <person name="Morton J.T."/>
            <person name="Dinis M."/>
            <person name="Alvarez R."/>
            <person name="Tran N.C."/>
            <person name="Knight R."/>
            <person name="Edlund A."/>
        </authorList>
    </citation>
    <scope>NUCLEOTIDE SEQUENCE</scope>
    <source>
        <strain evidence="2">JCVI_32_bin.50</strain>
    </source>
</reference>
<keyword evidence="1" id="KW-0732">Signal</keyword>
<dbReference type="AlphaFoldDB" id="A0A9D5WY41"/>
<proteinExistence type="predicted"/>
<feature type="signal peptide" evidence="1">
    <location>
        <begin position="1"/>
        <end position="24"/>
    </location>
</feature>
<dbReference type="GO" id="GO:0005840">
    <property type="term" value="C:ribosome"/>
    <property type="evidence" value="ECO:0007669"/>
    <property type="project" value="UniProtKB-KW"/>
</dbReference>
<dbReference type="RefSeq" id="WP_278490200.1">
    <property type="nucleotide sequence ID" value="NZ_CAJPQZ010000063.1"/>
</dbReference>
<accession>A0A9D5WY41</accession>
<protein>
    <submittedName>
        <fullName evidence="2">50S ribosomal protein L7/L12</fullName>
    </submittedName>
</protein>
<keyword evidence="2" id="KW-0687">Ribonucleoprotein</keyword>
<dbReference type="EMBL" id="JABZTM010000059">
    <property type="protein sequence ID" value="MBF1446980.1"/>
    <property type="molecule type" value="Genomic_DNA"/>
</dbReference>
<dbReference type="InterPro" id="IPR012332">
    <property type="entry name" value="Autotransporter_pectin_lyase_C"/>
</dbReference>